<evidence type="ECO:0000256" key="6">
    <source>
        <dbReference type="ARBA" id="ARBA00023125"/>
    </source>
</evidence>
<dbReference type="InterPro" id="IPR017170">
    <property type="entry name" value="Lhr-like"/>
</dbReference>
<keyword evidence="7" id="KW-0234">DNA repair</keyword>
<dbReference type="Proteomes" id="UP000199440">
    <property type="component" value="Unassembled WGS sequence"/>
</dbReference>
<evidence type="ECO:0000259" key="11">
    <source>
        <dbReference type="PROSITE" id="PS51194"/>
    </source>
</evidence>
<feature type="domain" description="Helicase ATP-binding" evidence="10">
    <location>
        <begin position="29"/>
        <end position="214"/>
    </location>
</feature>
<dbReference type="InterPro" id="IPR014001">
    <property type="entry name" value="Helicase_ATP-bd"/>
</dbReference>
<evidence type="ECO:0000313" key="12">
    <source>
        <dbReference type="EMBL" id="SDM40389.1"/>
    </source>
</evidence>
<dbReference type="InterPro" id="IPR027417">
    <property type="entry name" value="P-loop_NTPase"/>
</dbReference>
<dbReference type="PANTHER" id="PTHR47962:SF3">
    <property type="entry name" value="LARGE ATP-DEPENDENT HELICASE-RELATED PROTEIN"/>
    <property type="match status" value="1"/>
</dbReference>
<keyword evidence="13" id="KW-1185">Reference proteome</keyword>
<dbReference type="InterPro" id="IPR001650">
    <property type="entry name" value="Helicase_C-like"/>
</dbReference>
<dbReference type="InterPro" id="IPR013701">
    <property type="entry name" value="Lhr-like_DEAD/DEAH_assoc"/>
</dbReference>
<keyword evidence="1" id="KW-0547">Nucleotide-binding</keyword>
<evidence type="ECO:0000256" key="5">
    <source>
        <dbReference type="ARBA" id="ARBA00022840"/>
    </source>
</evidence>
<dbReference type="AlphaFoldDB" id="A0A1G9SY75"/>
<name>A0A1G9SY75_9FLAO</name>
<gene>
    <name evidence="12" type="ORF">SAMN04488514_108148</name>
</gene>
<keyword evidence="6" id="KW-0238">DNA-binding</keyword>
<comment type="similarity">
    <text evidence="9">Belongs to the Lhr helicase family. Lhr-Core subfamily.</text>
</comment>
<evidence type="ECO:0000256" key="1">
    <source>
        <dbReference type="ARBA" id="ARBA00022741"/>
    </source>
</evidence>
<dbReference type="EMBL" id="FNGV01000008">
    <property type="protein sequence ID" value="SDM40389.1"/>
    <property type="molecule type" value="Genomic_DNA"/>
</dbReference>
<organism evidence="12 13">
    <name type="scientific">Kriegella aquimaris</name>
    <dbReference type="NCBI Taxonomy" id="192904"/>
    <lineage>
        <taxon>Bacteria</taxon>
        <taxon>Pseudomonadati</taxon>
        <taxon>Bacteroidota</taxon>
        <taxon>Flavobacteriia</taxon>
        <taxon>Flavobacteriales</taxon>
        <taxon>Flavobacteriaceae</taxon>
        <taxon>Kriegella</taxon>
    </lineage>
</organism>
<proteinExistence type="inferred from homology"/>
<dbReference type="Gene3D" id="3.40.50.300">
    <property type="entry name" value="P-loop containing nucleotide triphosphate hydrolases"/>
    <property type="match status" value="2"/>
</dbReference>
<dbReference type="PIRSF" id="PIRSF037307">
    <property type="entry name" value="Lhr-like_helic_prd"/>
    <property type="match status" value="1"/>
</dbReference>
<dbReference type="SUPFAM" id="SSF52540">
    <property type="entry name" value="P-loop containing nucleoside triphosphate hydrolases"/>
    <property type="match status" value="1"/>
</dbReference>
<dbReference type="Pfam" id="PF00271">
    <property type="entry name" value="Helicase_C"/>
    <property type="match status" value="1"/>
</dbReference>
<feature type="domain" description="Helicase C-terminal" evidence="11">
    <location>
        <begin position="251"/>
        <end position="398"/>
    </location>
</feature>
<dbReference type="RefSeq" id="WP_089891607.1">
    <property type="nucleotide sequence ID" value="NZ_FNGV01000008.1"/>
</dbReference>
<reference evidence="12 13" key="1">
    <citation type="submission" date="2016-10" db="EMBL/GenBank/DDBJ databases">
        <authorList>
            <person name="de Groot N.N."/>
        </authorList>
    </citation>
    <scope>NUCLEOTIDE SEQUENCE [LARGE SCALE GENOMIC DNA]</scope>
    <source>
        <strain evidence="12 13">DSM 19886</strain>
    </source>
</reference>
<dbReference type="Pfam" id="PF00270">
    <property type="entry name" value="DEAD"/>
    <property type="match status" value="1"/>
</dbReference>
<dbReference type="InterPro" id="IPR045628">
    <property type="entry name" value="Lhr_WH_dom"/>
</dbReference>
<evidence type="ECO:0000256" key="2">
    <source>
        <dbReference type="ARBA" id="ARBA00022763"/>
    </source>
</evidence>
<sequence>MTRDELYHIAENWFQQQDWKPFPFQKKTWQAFLQGKHGLLNAPTGSGKTYALWFPIVLHYIKKNPEYRTKHKKGLKAIWITPLRALSLEIKQSAERITEDLGTQMTVGIRTGDTSTKERAQQKKLMPDLLITTPESLQLLLATKGYDRIFKDCTAIVVDEWHELLGTKRGVQMELGLSRLRSVAKNLRIWGISATIGNLDQARQVLLGPNSNALENSVMIKAKLNKKITVKSIIPKEMETFPWRGHLGLRLLEEVIPIINNSKTTLLFTNTRSQCEIWFQKILEKHPEYAGEMAMHHGSINKETRLWVEQAIRNESLKAVVCTSSLDLGVDFAPVETVVQIGGPKGVARFLQRAGRSGHRPGKESVIYFLPTHALELVEASALQQAVKQLAVEDRIPYLNSFDVLLQYLTTLAVSDGFYPDEIFPEIQQTFCYQAMSKDQWQWLLNFLVLGSQSLQTYDEYKKVEIEEDGKFKVNNRGVAMRHRFQIGTIVGDANLTVRYQKGGYIGSVEESFISKMTQGDVFTFAGRNLEFIRIKDMQVHVRNSSKKTNKVPSWMGGRLTLSAQMSELLRNELYSAGLDKKNQSVEIRSLSPLFDRQRIESIVPNSQEFLIETFKTRDGYHHIFYPFEGRFVHEAMGSLLGYRISLLFPITFSLAFNDYGFELLSDKEIDIQQVIDNNLFSKDYLLEDLQKSLNSTEMARRKFRDIAVISGLVFTGYPNKGIKMKHLQSNSQLLFDVFRDYEPDNLLFQQAFTETFEHQLEEGRLRLALERIAIQEIVWKACKKPTPFSFPIITDRLREKLSSEKLADRIKRMTAMLMKRR</sequence>
<dbReference type="Pfam" id="PF08494">
    <property type="entry name" value="DEAD_assoc"/>
    <property type="match status" value="1"/>
</dbReference>
<dbReference type="SMART" id="SM00487">
    <property type="entry name" value="DEXDc"/>
    <property type="match status" value="1"/>
</dbReference>
<dbReference type="GO" id="GO:0003677">
    <property type="term" value="F:DNA binding"/>
    <property type="evidence" value="ECO:0007669"/>
    <property type="project" value="UniProtKB-KW"/>
</dbReference>
<evidence type="ECO:0000313" key="13">
    <source>
        <dbReference type="Proteomes" id="UP000199440"/>
    </source>
</evidence>
<keyword evidence="3" id="KW-0378">Hydrolase</keyword>
<dbReference type="InterPro" id="IPR052511">
    <property type="entry name" value="ATP-dep_Helicase"/>
</dbReference>
<dbReference type="Pfam" id="PF19306">
    <property type="entry name" value="WHD_Lhr"/>
    <property type="match status" value="1"/>
</dbReference>
<accession>A0A1G9SY75</accession>
<keyword evidence="8" id="KW-0413">Isomerase</keyword>
<evidence type="ECO:0000256" key="3">
    <source>
        <dbReference type="ARBA" id="ARBA00022801"/>
    </source>
</evidence>
<dbReference type="NCBIfam" id="TIGR04121">
    <property type="entry name" value="DEXH_lig_assoc"/>
    <property type="match status" value="1"/>
</dbReference>
<dbReference type="InterPro" id="IPR026362">
    <property type="entry name" value="DEXH_lig_assoc"/>
</dbReference>
<keyword evidence="5" id="KW-0067">ATP-binding</keyword>
<dbReference type="InterPro" id="IPR011545">
    <property type="entry name" value="DEAD/DEAH_box_helicase_dom"/>
</dbReference>
<keyword evidence="2" id="KW-0227">DNA damage</keyword>
<dbReference type="GO" id="GO:0006281">
    <property type="term" value="P:DNA repair"/>
    <property type="evidence" value="ECO:0007669"/>
    <property type="project" value="UniProtKB-KW"/>
</dbReference>
<dbReference type="CDD" id="cd17922">
    <property type="entry name" value="DEXHc_LHR-like"/>
    <property type="match status" value="1"/>
</dbReference>
<dbReference type="OrthoDB" id="9815222at2"/>
<evidence type="ECO:0000259" key="10">
    <source>
        <dbReference type="PROSITE" id="PS51192"/>
    </source>
</evidence>
<dbReference type="CDD" id="cd18796">
    <property type="entry name" value="SF2_C_LHR"/>
    <property type="match status" value="1"/>
</dbReference>
<dbReference type="SMART" id="SM00490">
    <property type="entry name" value="HELICc"/>
    <property type="match status" value="1"/>
</dbReference>
<dbReference type="STRING" id="192904.SAMN04488514_108148"/>
<dbReference type="GO" id="GO:0005524">
    <property type="term" value="F:ATP binding"/>
    <property type="evidence" value="ECO:0007669"/>
    <property type="project" value="UniProtKB-KW"/>
</dbReference>
<protein>
    <submittedName>
        <fullName evidence="12">ATP-dependent helicase Lhr and Lhr-like helicase</fullName>
    </submittedName>
</protein>
<dbReference type="GO" id="GO:0004386">
    <property type="term" value="F:helicase activity"/>
    <property type="evidence" value="ECO:0007669"/>
    <property type="project" value="UniProtKB-KW"/>
</dbReference>
<keyword evidence="4 12" id="KW-0347">Helicase</keyword>
<evidence type="ECO:0000256" key="9">
    <source>
        <dbReference type="ARBA" id="ARBA00093467"/>
    </source>
</evidence>
<dbReference type="GO" id="GO:0016887">
    <property type="term" value="F:ATP hydrolysis activity"/>
    <property type="evidence" value="ECO:0007669"/>
    <property type="project" value="TreeGrafter"/>
</dbReference>
<evidence type="ECO:0000256" key="8">
    <source>
        <dbReference type="ARBA" id="ARBA00023235"/>
    </source>
</evidence>
<evidence type="ECO:0000256" key="4">
    <source>
        <dbReference type="ARBA" id="ARBA00022806"/>
    </source>
</evidence>
<dbReference type="PROSITE" id="PS51192">
    <property type="entry name" value="HELICASE_ATP_BIND_1"/>
    <property type="match status" value="1"/>
</dbReference>
<dbReference type="PANTHER" id="PTHR47962">
    <property type="entry name" value="ATP-DEPENDENT HELICASE LHR-RELATED-RELATED"/>
    <property type="match status" value="1"/>
</dbReference>
<dbReference type="PROSITE" id="PS51194">
    <property type="entry name" value="HELICASE_CTER"/>
    <property type="match status" value="1"/>
</dbReference>
<evidence type="ECO:0000256" key="7">
    <source>
        <dbReference type="ARBA" id="ARBA00023204"/>
    </source>
</evidence>